<dbReference type="InterPro" id="IPR052181">
    <property type="entry name" value="5hmC_binding"/>
</dbReference>
<evidence type="ECO:0000256" key="1">
    <source>
        <dbReference type="ARBA" id="ARBA00022553"/>
    </source>
</evidence>
<dbReference type="SUPFAM" id="SSF88697">
    <property type="entry name" value="PUA domain-like"/>
    <property type="match status" value="1"/>
</dbReference>
<evidence type="ECO:0000313" key="4">
    <source>
        <dbReference type="Proteomes" id="UP000321039"/>
    </source>
</evidence>
<evidence type="ECO:0000313" key="3">
    <source>
        <dbReference type="EMBL" id="TXS88935.1"/>
    </source>
</evidence>
<dbReference type="InterPro" id="IPR047197">
    <property type="entry name" value="THYN1-like_EVE"/>
</dbReference>
<keyword evidence="1" id="KW-0597">Phosphoprotein</keyword>
<name>A0A5C8ZL38_9GAMM</name>
<protein>
    <submittedName>
        <fullName evidence="3">EVE domain-containing protein</fullName>
    </submittedName>
</protein>
<dbReference type="InterPro" id="IPR002740">
    <property type="entry name" value="EVE_domain"/>
</dbReference>
<gene>
    <name evidence="3" type="ORF">FV139_20890</name>
</gene>
<proteinExistence type="predicted"/>
<comment type="caution">
    <text evidence="3">The sequence shown here is derived from an EMBL/GenBank/DDBJ whole genome shotgun (WGS) entry which is preliminary data.</text>
</comment>
<dbReference type="Proteomes" id="UP000321039">
    <property type="component" value="Unassembled WGS sequence"/>
</dbReference>
<dbReference type="EMBL" id="VRZA01000014">
    <property type="protein sequence ID" value="TXS88935.1"/>
    <property type="molecule type" value="Genomic_DNA"/>
</dbReference>
<organism evidence="3 4">
    <name type="scientific">Parahaliea maris</name>
    <dbReference type="NCBI Taxonomy" id="2716870"/>
    <lineage>
        <taxon>Bacteria</taxon>
        <taxon>Pseudomonadati</taxon>
        <taxon>Pseudomonadota</taxon>
        <taxon>Gammaproteobacteria</taxon>
        <taxon>Cellvibrionales</taxon>
        <taxon>Halieaceae</taxon>
        <taxon>Parahaliea</taxon>
    </lineage>
</organism>
<dbReference type="Pfam" id="PF01878">
    <property type="entry name" value="EVE"/>
    <property type="match status" value="1"/>
</dbReference>
<accession>A0A5C8ZL38</accession>
<dbReference type="CDD" id="cd21133">
    <property type="entry name" value="EVE"/>
    <property type="match status" value="1"/>
</dbReference>
<feature type="domain" description="EVE" evidence="2">
    <location>
        <begin position="2"/>
        <end position="150"/>
    </location>
</feature>
<sequence>MAYWLLKTEPDEYSIDDLRNEPSGHARWDGIRNYQARNLLRDEVSRGDEVLIYHSQCKPVGVVGCGEVTREAYPDPAQFDPENHYFDPKASPESPRWFCVDIRFKAAFPRTVQLAEIKREPSLADMVLLRQGRLSVQPVREAEWQHILAMAARSQ</sequence>
<keyword evidence="4" id="KW-1185">Reference proteome</keyword>
<evidence type="ECO:0000259" key="2">
    <source>
        <dbReference type="Pfam" id="PF01878"/>
    </source>
</evidence>
<dbReference type="PANTHER" id="PTHR14087:SF7">
    <property type="entry name" value="THYMOCYTE NUCLEAR PROTEIN 1"/>
    <property type="match status" value="1"/>
</dbReference>
<dbReference type="InterPro" id="IPR015947">
    <property type="entry name" value="PUA-like_sf"/>
</dbReference>
<dbReference type="AlphaFoldDB" id="A0A5C8ZL38"/>
<reference evidence="3 4" key="1">
    <citation type="submission" date="2019-08" db="EMBL/GenBank/DDBJ databases">
        <title>Parahaliea maris sp. nov., isolated from the surface seawater.</title>
        <authorList>
            <person name="Liu Y."/>
        </authorList>
    </citation>
    <scope>NUCLEOTIDE SEQUENCE [LARGE SCALE GENOMIC DNA]</scope>
    <source>
        <strain evidence="3 4">HSLHS9</strain>
    </source>
</reference>
<dbReference type="Gene3D" id="3.10.590.10">
    <property type="entry name" value="ph1033 like domains"/>
    <property type="match status" value="1"/>
</dbReference>
<dbReference type="FunFam" id="3.10.590.10:FF:000003">
    <property type="entry name" value="Thymocyte nuclear protein 1"/>
    <property type="match status" value="1"/>
</dbReference>
<dbReference type="RefSeq" id="WP_148070438.1">
    <property type="nucleotide sequence ID" value="NZ_VRZA01000014.1"/>
</dbReference>
<dbReference type="PANTHER" id="PTHR14087">
    <property type="entry name" value="THYMOCYTE NUCLEAR PROTEIN 1"/>
    <property type="match status" value="1"/>
</dbReference>